<evidence type="ECO:0000313" key="10">
    <source>
        <dbReference type="Proteomes" id="UP000184041"/>
    </source>
</evidence>
<proteinExistence type="inferred from homology"/>
<dbReference type="InterPro" id="IPR036590">
    <property type="entry name" value="SRAP-like"/>
</dbReference>
<reference evidence="9 10" key="1">
    <citation type="submission" date="2016-11" db="EMBL/GenBank/DDBJ databases">
        <authorList>
            <person name="Jaros S."/>
            <person name="Januszkiewicz K."/>
            <person name="Wedrychowicz H."/>
        </authorList>
    </citation>
    <scope>NUCLEOTIDE SEQUENCE [LARGE SCALE GENOMIC DNA]</scope>
    <source>
        <strain evidence="9 10">DSM 21986</strain>
    </source>
</reference>
<dbReference type="GO" id="GO:0003697">
    <property type="term" value="F:single-stranded DNA binding"/>
    <property type="evidence" value="ECO:0007669"/>
    <property type="project" value="InterPro"/>
</dbReference>
<keyword evidence="4 8" id="KW-0378">Hydrolase</keyword>
<keyword evidence="3" id="KW-0227">DNA damage</keyword>
<keyword evidence="6" id="KW-0238">DNA-binding</keyword>
<dbReference type="Proteomes" id="UP000184041">
    <property type="component" value="Unassembled WGS sequence"/>
</dbReference>
<evidence type="ECO:0000256" key="1">
    <source>
        <dbReference type="ARBA" id="ARBA00008136"/>
    </source>
</evidence>
<dbReference type="GO" id="GO:0006508">
    <property type="term" value="P:proteolysis"/>
    <property type="evidence" value="ECO:0007669"/>
    <property type="project" value="UniProtKB-KW"/>
</dbReference>
<name>A0A1M5L3K1_9BACT</name>
<evidence type="ECO:0000256" key="2">
    <source>
        <dbReference type="ARBA" id="ARBA00022670"/>
    </source>
</evidence>
<dbReference type="PANTHER" id="PTHR13604">
    <property type="entry name" value="DC12-RELATED"/>
    <property type="match status" value="1"/>
</dbReference>
<evidence type="ECO:0000256" key="4">
    <source>
        <dbReference type="ARBA" id="ARBA00022801"/>
    </source>
</evidence>
<evidence type="ECO:0000256" key="8">
    <source>
        <dbReference type="RuleBase" id="RU364100"/>
    </source>
</evidence>
<dbReference type="Pfam" id="PF02586">
    <property type="entry name" value="SRAP"/>
    <property type="match status" value="1"/>
</dbReference>
<accession>A0A1M5L3K1</accession>
<dbReference type="OrthoDB" id="9782620at2"/>
<gene>
    <name evidence="9" type="ORF">SAMN05443144_13711</name>
</gene>
<dbReference type="Gene3D" id="3.90.1680.10">
    <property type="entry name" value="SOS response associated peptidase-like"/>
    <property type="match status" value="1"/>
</dbReference>
<keyword evidence="5" id="KW-0190">Covalent protein-DNA linkage</keyword>
<dbReference type="InterPro" id="IPR003738">
    <property type="entry name" value="SRAP"/>
</dbReference>
<sequence>MCGRYTLMEDAADMEAWFDAVMEGFENFTPNYNVAPSHRMPVVGENKSRGRTIQPFRWGLLPFWAKEKKVGYSMINARAESVDSKKSFSKSFERYRCLVPASGFYEWKGEKGNKTPFYIYPTHEKIFAFAGIYNVWESPEGEKVPSYSIITTEANEKMSKLHDRMPVMLLKEEWEEWLDPDNHNTKSLKELLNPFPDDAIDFHQVDRKVGKVSNNSPDLIEATE</sequence>
<evidence type="ECO:0000256" key="5">
    <source>
        <dbReference type="ARBA" id="ARBA00023124"/>
    </source>
</evidence>
<dbReference type="GO" id="GO:0008233">
    <property type="term" value="F:peptidase activity"/>
    <property type="evidence" value="ECO:0007669"/>
    <property type="project" value="UniProtKB-KW"/>
</dbReference>
<dbReference type="EMBL" id="FQUS01000037">
    <property type="protein sequence ID" value="SHG59525.1"/>
    <property type="molecule type" value="Genomic_DNA"/>
</dbReference>
<dbReference type="GO" id="GO:0016829">
    <property type="term" value="F:lyase activity"/>
    <property type="evidence" value="ECO:0007669"/>
    <property type="project" value="UniProtKB-KW"/>
</dbReference>
<evidence type="ECO:0000256" key="6">
    <source>
        <dbReference type="ARBA" id="ARBA00023125"/>
    </source>
</evidence>
<dbReference type="STRING" id="1194090.SAMN05443144_13711"/>
<keyword evidence="2 8" id="KW-0645">Protease</keyword>
<comment type="similarity">
    <text evidence="1 8">Belongs to the SOS response-associated peptidase family.</text>
</comment>
<keyword evidence="7" id="KW-0456">Lyase</keyword>
<evidence type="ECO:0000256" key="7">
    <source>
        <dbReference type="ARBA" id="ARBA00023239"/>
    </source>
</evidence>
<evidence type="ECO:0000313" key="9">
    <source>
        <dbReference type="EMBL" id="SHG59525.1"/>
    </source>
</evidence>
<evidence type="ECO:0000256" key="3">
    <source>
        <dbReference type="ARBA" id="ARBA00022763"/>
    </source>
</evidence>
<dbReference type="AlphaFoldDB" id="A0A1M5L3K1"/>
<keyword evidence="10" id="KW-1185">Reference proteome</keyword>
<dbReference type="PANTHER" id="PTHR13604:SF0">
    <property type="entry name" value="ABASIC SITE PROCESSING PROTEIN HMCES"/>
    <property type="match status" value="1"/>
</dbReference>
<protein>
    <recommendedName>
        <fullName evidence="8">Abasic site processing protein</fullName>
        <ecNumber evidence="8">3.4.-.-</ecNumber>
    </recommendedName>
</protein>
<dbReference type="GO" id="GO:0106300">
    <property type="term" value="P:protein-DNA covalent cross-linking repair"/>
    <property type="evidence" value="ECO:0007669"/>
    <property type="project" value="InterPro"/>
</dbReference>
<dbReference type="RefSeq" id="WP_073068428.1">
    <property type="nucleotide sequence ID" value="NZ_FQUS01000037.1"/>
</dbReference>
<dbReference type="EC" id="3.4.-.-" evidence="8"/>
<organism evidence="9 10">
    <name type="scientific">Fodinibius roseus</name>
    <dbReference type="NCBI Taxonomy" id="1194090"/>
    <lineage>
        <taxon>Bacteria</taxon>
        <taxon>Pseudomonadati</taxon>
        <taxon>Balneolota</taxon>
        <taxon>Balneolia</taxon>
        <taxon>Balneolales</taxon>
        <taxon>Balneolaceae</taxon>
        <taxon>Fodinibius</taxon>
    </lineage>
</organism>
<dbReference type="SUPFAM" id="SSF143081">
    <property type="entry name" value="BB1717-like"/>
    <property type="match status" value="1"/>
</dbReference>